<protein>
    <submittedName>
        <fullName evidence="6">Predicted protein</fullName>
    </submittedName>
</protein>
<dbReference type="InterPro" id="IPR027417">
    <property type="entry name" value="P-loop_NTPase"/>
</dbReference>
<dbReference type="Gene3D" id="3.40.50.300">
    <property type="entry name" value="P-loop containing nucleotide triphosphate hydrolases"/>
    <property type="match status" value="2"/>
</dbReference>
<dbReference type="SUPFAM" id="SSF52540">
    <property type="entry name" value="P-loop containing nucleoside triphosphate hydrolases"/>
    <property type="match status" value="1"/>
</dbReference>
<dbReference type="CDD" id="cd18797">
    <property type="entry name" value="SF2_C_Hrq"/>
    <property type="match status" value="1"/>
</dbReference>
<dbReference type="PROSITE" id="PS51192">
    <property type="entry name" value="HELICASE_ATP_BIND_1"/>
    <property type="match status" value="1"/>
</dbReference>
<dbReference type="InterPro" id="IPR014001">
    <property type="entry name" value="Helicase_ATP-bd"/>
</dbReference>
<dbReference type="PANTHER" id="PTHR47957:SF3">
    <property type="entry name" value="ATP-DEPENDENT HELICASE HRQ1"/>
    <property type="match status" value="1"/>
</dbReference>
<organism evidence="7">
    <name type="scientific">Micromonas pusilla (strain CCMP1545)</name>
    <name type="common">Picoplanktonic green alga</name>
    <dbReference type="NCBI Taxonomy" id="564608"/>
    <lineage>
        <taxon>Eukaryota</taxon>
        <taxon>Viridiplantae</taxon>
        <taxon>Chlorophyta</taxon>
        <taxon>Mamiellophyceae</taxon>
        <taxon>Mamiellales</taxon>
        <taxon>Mamiellaceae</taxon>
        <taxon>Micromonas</taxon>
    </lineage>
</organism>
<dbReference type="GO" id="GO:0005524">
    <property type="term" value="F:ATP binding"/>
    <property type="evidence" value="ECO:0007669"/>
    <property type="project" value="UniProtKB-KW"/>
</dbReference>
<dbReference type="RefSeq" id="XP_003059447.1">
    <property type="nucleotide sequence ID" value="XM_003059401.1"/>
</dbReference>
<feature type="non-terminal residue" evidence="6">
    <location>
        <position position="711"/>
    </location>
</feature>
<dbReference type="Pfam" id="PF09369">
    <property type="entry name" value="MZB"/>
    <property type="match status" value="1"/>
</dbReference>
<feature type="region of interest" description="Disordered" evidence="3">
    <location>
        <begin position="198"/>
        <end position="217"/>
    </location>
</feature>
<dbReference type="eggNOG" id="KOG4150">
    <property type="taxonomic scope" value="Eukaryota"/>
</dbReference>
<dbReference type="Pfam" id="PF00271">
    <property type="entry name" value="Helicase_C"/>
    <property type="match status" value="1"/>
</dbReference>
<dbReference type="OMA" id="LHEGVQY"/>
<evidence type="ECO:0000256" key="1">
    <source>
        <dbReference type="ARBA" id="ARBA00022741"/>
    </source>
</evidence>
<evidence type="ECO:0000313" key="6">
    <source>
        <dbReference type="EMBL" id="EEH56579.1"/>
    </source>
</evidence>
<dbReference type="AlphaFoldDB" id="C1MU77"/>
<name>C1MU77_MICPC</name>
<reference evidence="6 7" key="1">
    <citation type="journal article" date="2009" name="Science">
        <title>Green evolution and dynamic adaptations revealed by genomes of the marine picoeukaryotes Micromonas.</title>
        <authorList>
            <person name="Worden A.Z."/>
            <person name="Lee J.H."/>
            <person name="Mock T."/>
            <person name="Rouze P."/>
            <person name="Simmons M.P."/>
            <person name="Aerts A.L."/>
            <person name="Allen A.E."/>
            <person name="Cuvelier M.L."/>
            <person name="Derelle E."/>
            <person name="Everett M.V."/>
            <person name="Foulon E."/>
            <person name="Grimwood J."/>
            <person name="Gundlach H."/>
            <person name="Henrissat B."/>
            <person name="Napoli C."/>
            <person name="McDonald S.M."/>
            <person name="Parker M.S."/>
            <person name="Rombauts S."/>
            <person name="Salamov A."/>
            <person name="Von Dassow P."/>
            <person name="Badger J.H."/>
            <person name="Coutinho P.M."/>
            <person name="Demir E."/>
            <person name="Dubchak I."/>
            <person name="Gentemann C."/>
            <person name="Eikrem W."/>
            <person name="Gready J.E."/>
            <person name="John U."/>
            <person name="Lanier W."/>
            <person name="Lindquist E.A."/>
            <person name="Lucas S."/>
            <person name="Mayer K.F."/>
            <person name="Moreau H."/>
            <person name="Not F."/>
            <person name="Otillar R."/>
            <person name="Panaud O."/>
            <person name="Pangilinan J."/>
            <person name="Paulsen I."/>
            <person name="Piegu B."/>
            <person name="Poliakov A."/>
            <person name="Robbens S."/>
            <person name="Schmutz J."/>
            <person name="Toulza E."/>
            <person name="Wyss T."/>
            <person name="Zelensky A."/>
            <person name="Zhou K."/>
            <person name="Armbrust E.V."/>
            <person name="Bhattacharya D."/>
            <person name="Goodenough U.W."/>
            <person name="Van de Peer Y."/>
            <person name="Grigoriev I.V."/>
        </authorList>
    </citation>
    <scope>NUCLEOTIDE SEQUENCE [LARGE SCALE GENOMIC DNA]</scope>
    <source>
        <strain evidence="6 7">CCMP1545</strain>
    </source>
</reference>
<evidence type="ECO:0000256" key="3">
    <source>
        <dbReference type="SAM" id="MobiDB-lite"/>
    </source>
</evidence>
<accession>C1MU77</accession>
<evidence type="ECO:0000256" key="2">
    <source>
        <dbReference type="ARBA" id="ARBA00022840"/>
    </source>
</evidence>
<dbReference type="CDD" id="cd17923">
    <property type="entry name" value="DEXHc_Hrq1-like"/>
    <property type="match status" value="1"/>
</dbReference>
<evidence type="ECO:0000259" key="4">
    <source>
        <dbReference type="PROSITE" id="PS51192"/>
    </source>
</evidence>
<dbReference type="PANTHER" id="PTHR47957">
    <property type="entry name" value="ATP-DEPENDENT HELICASE HRQ1"/>
    <property type="match status" value="1"/>
</dbReference>
<dbReference type="GO" id="GO:0036297">
    <property type="term" value="P:interstrand cross-link repair"/>
    <property type="evidence" value="ECO:0007669"/>
    <property type="project" value="TreeGrafter"/>
</dbReference>
<keyword evidence="1" id="KW-0547">Nucleotide-binding</keyword>
<dbReference type="GO" id="GO:0005634">
    <property type="term" value="C:nucleus"/>
    <property type="evidence" value="ECO:0007669"/>
    <property type="project" value="TreeGrafter"/>
</dbReference>
<dbReference type="Pfam" id="PF00270">
    <property type="entry name" value="DEAD"/>
    <property type="match status" value="1"/>
</dbReference>
<dbReference type="OrthoDB" id="18781at2759"/>
<proteinExistence type="predicted"/>
<evidence type="ECO:0000313" key="7">
    <source>
        <dbReference type="Proteomes" id="UP000001876"/>
    </source>
</evidence>
<keyword evidence="7" id="KW-1185">Reference proteome</keyword>
<dbReference type="SMART" id="SM00490">
    <property type="entry name" value="HELICc"/>
    <property type="match status" value="1"/>
</dbReference>
<keyword evidence="2" id="KW-0067">ATP-binding</keyword>
<feature type="domain" description="Helicase ATP-binding" evidence="4">
    <location>
        <begin position="16"/>
        <end position="194"/>
    </location>
</feature>
<gene>
    <name evidence="6" type="ORF">MICPUCDRAFT_10111</name>
</gene>
<dbReference type="EMBL" id="GG663740">
    <property type="protein sequence ID" value="EEH56579.1"/>
    <property type="molecule type" value="Genomic_DNA"/>
</dbReference>
<feature type="domain" description="Helicase C-terminal" evidence="5">
    <location>
        <begin position="257"/>
        <end position="419"/>
    </location>
</feature>
<dbReference type="InterPro" id="IPR018973">
    <property type="entry name" value="MZB"/>
</dbReference>
<dbReference type="GO" id="GO:0043138">
    <property type="term" value="F:3'-5' DNA helicase activity"/>
    <property type="evidence" value="ECO:0007669"/>
    <property type="project" value="TreeGrafter"/>
</dbReference>
<dbReference type="GO" id="GO:0006289">
    <property type="term" value="P:nucleotide-excision repair"/>
    <property type="evidence" value="ECO:0007669"/>
    <property type="project" value="TreeGrafter"/>
</dbReference>
<dbReference type="KEGG" id="mpp:MICPUCDRAFT_10111"/>
<sequence length="711" mass="76566">RPPRRLSLFSHQHFGVAAALARRNVVVATGTASGKSVCYNAPVLQALTSDAAATALYLFPTKALAQDQLRALRVMLRAAAAAGVYDGDTSDAERARIEREDRLVITNPDMLHVNVLPNHRKWRAMLTGLRYVVIDEAHAYRGVFGSHVALVIRRLRRLCRELYGGEPTFIVTSATIAAPGNHARDLVGAFPIAAGGGGGGGGDGGGGDDDDDDEPHGWVVVDDDGSPCGEKTFLMWNPPGTLGVYGSGPRRTSPVVEISALLAECVRHDLKCIAFCKTKKLCELVLKYTREALASTGAPSLCGSVLAYRGGYSSVDRRAIEKALFSGSVRGVAATNALELGVDVGALDVTLHLGFPGTVASLIQQAGRAGRRGKRALSVYVAFDGPLDQHFMRSPAKLFGRPIERAAIDPCNPSVMEAHVACASHEMPLDPRVALEVVCDRLRERRLVVPDASLLGEWKASLDVRLRWCGASPPANGVSVRAIEEERYRIVDERTGECVEEVERSKAFWEVYPGAVYMNQARTFLCVSLDVKKLTAVVRLADVKYFTKMVDKTTVTTLANASTTVASAQSARAEVAVTFFGYRKIWHASGTCFDTVPLRETLPDVSYTTIAAWVRVPDVARRMCADAGVEFRAGVHAATHAVINALPLYVMADASDVGAECDNPHHDGHYRASRLLIYDRHPGGVGIARQAAGLFRELLVAALELVEGCGC</sequence>
<dbReference type="InterPro" id="IPR001650">
    <property type="entry name" value="Helicase_C-like"/>
</dbReference>
<dbReference type="InterPro" id="IPR011545">
    <property type="entry name" value="DEAD/DEAH_box_helicase_dom"/>
</dbReference>
<dbReference type="SMART" id="SM00487">
    <property type="entry name" value="DEXDc"/>
    <property type="match status" value="1"/>
</dbReference>
<dbReference type="GeneID" id="9684887"/>
<dbReference type="Proteomes" id="UP000001876">
    <property type="component" value="Unassembled WGS sequence"/>
</dbReference>
<dbReference type="PROSITE" id="PS51194">
    <property type="entry name" value="HELICASE_CTER"/>
    <property type="match status" value="1"/>
</dbReference>
<dbReference type="GO" id="GO:0003676">
    <property type="term" value="F:nucleic acid binding"/>
    <property type="evidence" value="ECO:0007669"/>
    <property type="project" value="InterPro"/>
</dbReference>
<evidence type="ECO:0000259" key="5">
    <source>
        <dbReference type="PROSITE" id="PS51194"/>
    </source>
</evidence>
<feature type="non-terminal residue" evidence="6">
    <location>
        <position position="1"/>
    </location>
</feature>